<proteinExistence type="predicted"/>
<evidence type="ECO:0000313" key="1">
    <source>
        <dbReference type="EMBL" id="EKC42218.1"/>
    </source>
</evidence>
<name>K1R8V2_MAGGI</name>
<dbReference type="EMBL" id="JH823233">
    <property type="protein sequence ID" value="EKC42218.1"/>
    <property type="molecule type" value="Genomic_DNA"/>
</dbReference>
<dbReference type="Gene3D" id="3.60.10.10">
    <property type="entry name" value="Endonuclease/exonuclease/phosphatase"/>
    <property type="match status" value="1"/>
</dbReference>
<organism evidence="1">
    <name type="scientific">Magallana gigas</name>
    <name type="common">Pacific oyster</name>
    <name type="synonym">Crassostrea gigas</name>
    <dbReference type="NCBI Taxonomy" id="29159"/>
    <lineage>
        <taxon>Eukaryota</taxon>
        <taxon>Metazoa</taxon>
        <taxon>Spiralia</taxon>
        <taxon>Lophotrochozoa</taxon>
        <taxon>Mollusca</taxon>
        <taxon>Bivalvia</taxon>
        <taxon>Autobranchia</taxon>
        <taxon>Pteriomorphia</taxon>
        <taxon>Ostreida</taxon>
        <taxon>Ostreoidea</taxon>
        <taxon>Ostreidae</taxon>
        <taxon>Magallana</taxon>
    </lineage>
</organism>
<reference evidence="1" key="1">
    <citation type="journal article" date="2012" name="Nature">
        <title>The oyster genome reveals stress adaptation and complexity of shell formation.</title>
        <authorList>
            <person name="Zhang G."/>
            <person name="Fang X."/>
            <person name="Guo X."/>
            <person name="Li L."/>
            <person name="Luo R."/>
            <person name="Xu F."/>
            <person name="Yang P."/>
            <person name="Zhang L."/>
            <person name="Wang X."/>
            <person name="Qi H."/>
            <person name="Xiong Z."/>
            <person name="Que H."/>
            <person name="Xie Y."/>
            <person name="Holland P.W."/>
            <person name="Paps J."/>
            <person name="Zhu Y."/>
            <person name="Wu F."/>
            <person name="Chen Y."/>
            <person name="Wang J."/>
            <person name="Peng C."/>
            <person name="Meng J."/>
            <person name="Yang L."/>
            <person name="Liu J."/>
            <person name="Wen B."/>
            <person name="Zhang N."/>
            <person name="Huang Z."/>
            <person name="Zhu Q."/>
            <person name="Feng Y."/>
            <person name="Mount A."/>
            <person name="Hedgecock D."/>
            <person name="Xu Z."/>
            <person name="Liu Y."/>
            <person name="Domazet-Loso T."/>
            <person name="Du Y."/>
            <person name="Sun X."/>
            <person name="Zhang S."/>
            <person name="Liu B."/>
            <person name="Cheng P."/>
            <person name="Jiang X."/>
            <person name="Li J."/>
            <person name="Fan D."/>
            <person name="Wang W."/>
            <person name="Fu W."/>
            <person name="Wang T."/>
            <person name="Wang B."/>
            <person name="Zhang J."/>
            <person name="Peng Z."/>
            <person name="Li Y."/>
            <person name="Li N."/>
            <person name="Wang J."/>
            <person name="Chen M."/>
            <person name="He Y."/>
            <person name="Tan F."/>
            <person name="Song X."/>
            <person name="Zheng Q."/>
            <person name="Huang R."/>
            <person name="Yang H."/>
            <person name="Du X."/>
            <person name="Chen L."/>
            <person name="Yang M."/>
            <person name="Gaffney P.M."/>
            <person name="Wang S."/>
            <person name="Luo L."/>
            <person name="She Z."/>
            <person name="Ming Y."/>
            <person name="Huang W."/>
            <person name="Zhang S."/>
            <person name="Huang B."/>
            <person name="Zhang Y."/>
            <person name="Qu T."/>
            <person name="Ni P."/>
            <person name="Miao G."/>
            <person name="Wang J."/>
            <person name="Wang Q."/>
            <person name="Steinberg C.E."/>
            <person name="Wang H."/>
            <person name="Li N."/>
            <person name="Qian L."/>
            <person name="Zhang G."/>
            <person name="Li Y."/>
            <person name="Yang H."/>
            <person name="Liu X."/>
            <person name="Wang J."/>
            <person name="Yin Y."/>
            <person name="Wang J."/>
        </authorList>
    </citation>
    <scope>NUCLEOTIDE SEQUENCE [LARGE SCALE GENOMIC DNA]</scope>
    <source>
        <strain evidence="1">05x7-T-G4-1.051#20</strain>
    </source>
</reference>
<sequence length="529" mass="60608">MDEPDYKAYIFPRKSKSTQGGGSIILIKTEYTPYISVVESLYDTIIWLKLSKSLVKLQKDLFIAFTYLPPSNSVFFKENDVDLFFELEKHLCKYMDFGYVFLFGDFNSRTKNKPDYIENDAVHDSVSVLSYSNDDQLTERINPDVGHNEYGTRLLSLCKATGVRIVNGRHKGGYSNDFTFNGARGLSTIDYLLTTSDMFDTISKYIVGNFTMFSDHAPLHIELHCFLDAYNIVNNDFLRSRDVFKWDPCYLELCKESLFACENISNTVNFECITSQDELDERLQILVNLLDSSFGQHFKLQSKNPKQTNTVRSTHRRTVYLSVDDKPWFDGKLKSLYKDYVVALRKFNSYKCNSNHADLLSKKRIYKKQEAKAKRIYKNTEGDQLSLLKQNNPKQFFAKFKKRSKTNSNISLENFYEHFKSIASTQDDGDIESGNEGLDINLVLTVLLVLAILCILVLVALLIYFRSKWKSPHHKAGHNTNGEPGVGSDSINCVSETPNSGIYTGLDQATHYQDLNGHYTALHQTNRSN</sequence>
<evidence type="ECO:0008006" key="2">
    <source>
        <dbReference type="Google" id="ProtNLM"/>
    </source>
</evidence>
<dbReference type="InParanoid" id="K1R8V2"/>
<dbReference type="AlphaFoldDB" id="K1R8V2"/>
<dbReference type="SUPFAM" id="SSF56219">
    <property type="entry name" value="DNase I-like"/>
    <property type="match status" value="1"/>
</dbReference>
<dbReference type="HOGENOM" id="CLU_515127_0_0_1"/>
<protein>
    <recommendedName>
        <fullName evidence="2">Endonuclease/exonuclease/phosphatase domain-containing protein</fullName>
    </recommendedName>
</protein>
<dbReference type="InterPro" id="IPR036691">
    <property type="entry name" value="Endo/exonu/phosph_ase_sf"/>
</dbReference>
<accession>K1R8V2</accession>
<gene>
    <name evidence="1" type="ORF">CGI_10028017</name>
</gene>